<dbReference type="EMBL" id="CP029343">
    <property type="protein sequence ID" value="AWL06166.1"/>
    <property type="molecule type" value="Genomic_DNA"/>
</dbReference>
<evidence type="ECO:0000259" key="3">
    <source>
        <dbReference type="PROSITE" id="PS50110"/>
    </source>
</evidence>
<keyword evidence="1 2" id="KW-0597">Phosphoprotein</keyword>
<dbReference type="KEGG" id="mtim:DIR46_18155"/>
<dbReference type="InterPro" id="IPR050595">
    <property type="entry name" value="Bact_response_regulator"/>
</dbReference>
<dbReference type="PANTHER" id="PTHR44591">
    <property type="entry name" value="STRESS RESPONSE REGULATOR PROTEIN 1"/>
    <property type="match status" value="1"/>
</dbReference>
<dbReference type="Proteomes" id="UP000245820">
    <property type="component" value="Chromosome"/>
</dbReference>
<dbReference type="Gene3D" id="3.40.50.2300">
    <property type="match status" value="1"/>
</dbReference>
<gene>
    <name evidence="4" type="ORF">DIR46_18155</name>
</gene>
<dbReference type="SMART" id="SM00448">
    <property type="entry name" value="REC"/>
    <property type="match status" value="1"/>
</dbReference>
<reference evidence="4 5" key="1">
    <citation type="submission" date="2018-05" db="EMBL/GenBank/DDBJ databases">
        <title>Complete genome sequence of Massilia oculi sp. nov. CCUG 43427T (=DSM 26321T), the type strain of M. oculi, and comparison with genome sequences of other Massilia strains.</title>
        <authorList>
            <person name="Zhu B."/>
        </authorList>
    </citation>
    <scope>NUCLEOTIDE SEQUENCE [LARGE SCALE GENOMIC DNA]</scope>
    <source>
        <strain evidence="4 5">CCUG 43427</strain>
    </source>
</reference>
<keyword evidence="5" id="KW-1185">Reference proteome</keyword>
<dbReference type="Pfam" id="PF00072">
    <property type="entry name" value="Response_reg"/>
    <property type="match status" value="1"/>
</dbReference>
<feature type="domain" description="Response regulatory" evidence="3">
    <location>
        <begin position="5"/>
        <end position="121"/>
    </location>
</feature>
<proteinExistence type="predicted"/>
<dbReference type="PROSITE" id="PS50110">
    <property type="entry name" value="RESPONSE_REGULATORY"/>
    <property type="match status" value="1"/>
</dbReference>
<dbReference type="InterPro" id="IPR001789">
    <property type="entry name" value="Sig_transdc_resp-reg_receiver"/>
</dbReference>
<dbReference type="SUPFAM" id="SSF52172">
    <property type="entry name" value="CheY-like"/>
    <property type="match status" value="1"/>
</dbReference>
<dbReference type="GO" id="GO:0000160">
    <property type="term" value="P:phosphorelay signal transduction system"/>
    <property type="evidence" value="ECO:0007669"/>
    <property type="project" value="InterPro"/>
</dbReference>
<dbReference type="RefSeq" id="WP_109346490.1">
    <property type="nucleotide sequence ID" value="NZ_CP029343.1"/>
</dbReference>
<name>A0A2S2DMU1_9BURK</name>
<dbReference type="AlphaFoldDB" id="A0A2S2DMU1"/>
<organism evidence="4 5">
    <name type="scientific">Massilia oculi</name>
    <dbReference type="NCBI Taxonomy" id="945844"/>
    <lineage>
        <taxon>Bacteria</taxon>
        <taxon>Pseudomonadati</taxon>
        <taxon>Pseudomonadota</taxon>
        <taxon>Betaproteobacteria</taxon>
        <taxon>Burkholderiales</taxon>
        <taxon>Oxalobacteraceae</taxon>
        <taxon>Telluria group</taxon>
        <taxon>Massilia</taxon>
    </lineage>
</organism>
<dbReference type="InterPro" id="IPR011006">
    <property type="entry name" value="CheY-like_superfamily"/>
</dbReference>
<feature type="modified residue" description="4-aspartylphosphate" evidence="2">
    <location>
        <position position="54"/>
    </location>
</feature>
<dbReference type="OrthoDB" id="9800897at2"/>
<evidence type="ECO:0000313" key="4">
    <source>
        <dbReference type="EMBL" id="AWL06166.1"/>
    </source>
</evidence>
<sequence>MSARRILLVDDEPHVLRVLRLALEREGYAVVTASDGHAALACMAEQLPDVLISDIQMDGMDGRTLCPLARATYPDHPFLILVMTSMTALDERAWARELANTEFLEKPLSPRQLVARLSRHFAALSSTPGQPPEPSHAA</sequence>
<evidence type="ECO:0000256" key="2">
    <source>
        <dbReference type="PROSITE-ProRule" id="PRU00169"/>
    </source>
</evidence>
<evidence type="ECO:0000313" key="5">
    <source>
        <dbReference type="Proteomes" id="UP000245820"/>
    </source>
</evidence>
<dbReference type="PANTHER" id="PTHR44591:SF3">
    <property type="entry name" value="RESPONSE REGULATORY DOMAIN-CONTAINING PROTEIN"/>
    <property type="match status" value="1"/>
</dbReference>
<protein>
    <recommendedName>
        <fullName evidence="3">Response regulatory domain-containing protein</fullName>
    </recommendedName>
</protein>
<accession>A0A2S2DMU1</accession>
<evidence type="ECO:0000256" key="1">
    <source>
        <dbReference type="ARBA" id="ARBA00022553"/>
    </source>
</evidence>
<dbReference type="CDD" id="cd00156">
    <property type="entry name" value="REC"/>
    <property type="match status" value="1"/>
</dbReference>